<organism evidence="2 3">
    <name type="scientific">Megamonas hypermegale</name>
    <dbReference type="NCBI Taxonomy" id="158847"/>
    <lineage>
        <taxon>Bacteria</taxon>
        <taxon>Bacillati</taxon>
        <taxon>Bacillota</taxon>
        <taxon>Negativicutes</taxon>
        <taxon>Selenomonadales</taxon>
        <taxon>Selenomonadaceae</taxon>
        <taxon>Megamonas</taxon>
    </lineage>
</organism>
<dbReference type="InterPro" id="IPR046076">
    <property type="entry name" value="DUF6094"/>
</dbReference>
<sequence>MLYCYYYLRDSISRLEYLEKVFKKQIENPKKDFKFTLHTANIKETYCDICYALQEYCVMDSYYYNKAIPFLSLLEIVKKELLNAKDVKEFYNVVQTCNQITKNIILKDFEDAYEGDYSENYAESRTKEYDCFKKEIFESIRNGMSSQNRSIKVLHLNAKIGLSSDNFKQCFFEDCYELYGVDIKESIDTIYKYNYKRIIYGPLTGSIISNGTFDFVFYSTNFSKEKKDYYNFNAKREEKEYLTRAIQYLRKDGYLLLNIPKFKLYKDLCLLLVKNFYDIKVINPNNTNRLYDVYILAKKRANKEEEIDQQLYNNLRYNIDSITVNLSSTMDLSIVLPRNEIDLKQFRGSIIGKSELMSLYKKSTATKMFWEQQNENMSNNNNKIPLLPFNAGQLGLVLTSGFLDGVIVEDNEHCHVVKGRTVKRTENNDNIEAINETIEVTEITSNRVEINAFLPDGTFKKLA</sequence>
<dbReference type="EMBL" id="UGPP01000001">
    <property type="protein sequence ID" value="STY71112.1"/>
    <property type="molecule type" value="Genomic_DNA"/>
</dbReference>
<dbReference type="Proteomes" id="UP000255234">
    <property type="component" value="Unassembled WGS sequence"/>
</dbReference>
<reference evidence="2 3" key="1">
    <citation type="submission" date="2018-06" db="EMBL/GenBank/DDBJ databases">
        <authorList>
            <consortium name="Pathogen Informatics"/>
            <person name="Doyle S."/>
        </authorList>
    </citation>
    <scope>NUCLEOTIDE SEQUENCE [LARGE SCALE GENOMIC DNA]</scope>
    <source>
        <strain evidence="2 3">NCTC10571</strain>
    </source>
</reference>
<dbReference type="SUPFAM" id="SSF53335">
    <property type="entry name" value="S-adenosyl-L-methionine-dependent methyltransferases"/>
    <property type="match status" value="1"/>
</dbReference>
<evidence type="ECO:0000313" key="3">
    <source>
        <dbReference type="Proteomes" id="UP000255234"/>
    </source>
</evidence>
<feature type="domain" description="DUF6094" evidence="1">
    <location>
        <begin position="173"/>
        <end position="306"/>
    </location>
</feature>
<evidence type="ECO:0000259" key="1">
    <source>
        <dbReference type="Pfam" id="PF19587"/>
    </source>
</evidence>
<dbReference type="RefSeq" id="WP_115151487.1">
    <property type="nucleotide sequence ID" value="NZ_UGPP01000001.1"/>
</dbReference>
<gene>
    <name evidence="2" type="ORF">NCTC10571_01264</name>
</gene>
<protein>
    <recommendedName>
        <fullName evidence="1">DUF6094 domain-containing protein</fullName>
    </recommendedName>
</protein>
<name>A0A378NRW5_9FIRM</name>
<dbReference type="InterPro" id="IPR029063">
    <property type="entry name" value="SAM-dependent_MTases_sf"/>
</dbReference>
<evidence type="ECO:0000313" key="2">
    <source>
        <dbReference type="EMBL" id="STY71112.1"/>
    </source>
</evidence>
<accession>A0A378NRW5</accession>
<dbReference type="Pfam" id="PF19587">
    <property type="entry name" value="DUF6094"/>
    <property type="match status" value="1"/>
</dbReference>
<proteinExistence type="predicted"/>
<dbReference type="AlphaFoldDB" id="A0A378NRW5"/>